<proteinExistence type="predicted"/>
<name>A0ABS5UPZ8_9BIFI</name>
<protein>
    <submittedName>
        <fullName evidence="1">Uncharacterized protein</fullName>
    </submittedName>
</protein>
<gene>
    <name evidence="1" type="ORF">JS528_06190</name>
</gene>
<evidence type="ECO:0000313" key="1">
    <source>
        <dbReference type="EMBL" id="MBT1172951.1"/>
    </source>
</evidence>
<dbReference type="Proteomes" id="UP000773064">
    <property type="component" value="Unassembled WGS sequence"/>
</dbReference>
<accession>A0ABS5UPZ8</accession>
<organism evidence="1 2">
    <name type="scientific">Bifidobacterium santillanense</name>
    <dbReference type="NCBI Taxonomy" id="2809028"/>
    <lineage>
        <taxon>Bacteria</taxon>
        <taxon>Bacillati</taxon>
        <taxon>Actinomycetota</taxon>
        <taxon>Actinomycetes</taxon>
        <taxon>Bifidobacteriales</taxon>
        <taxon>Bifidobacteriaceae</taxon>
        <taxon>Bifidobacterium</taxon>
    </lineage>
</organism>
<comment type="caution">
    <text evidence="1">The sequence shown here is derived from an EMBL/GenBank/DDBJ whole genome shotgun (WGS) entry which is preliminary data.</text>
</comment>
<reference evidence="1 2" key="1">
    <citation type="journal article" date="2021" name="Environ. Microbiol.">
        <title>Genetic insights into the dark matter of the mammalian gut microbiota through targeted genome reconstruction.</title>
        <authorList>
            <person name="Lugli G.A."/>
            <person name="Alessandri G."/>
            <person name="Milani C."/>
            <person name="Viappiani A."/>
            <person name="Fontana F."/>
            <person name="Tarracchini C."/>
            <person name="Mancabelli L."/>
            <person name="Argentini C."/>
            <person name="Ruiz L."/>
            <person name="Margolles A."/>
            <person name="van Sinderen D."/>
            <person name="Turroni F."/>
            <person name="Ventura M."/>
        </authorList>
    </citation>
    <scope>NUCLEOTIDE SEQUENCE [LARGE SCALE GENOMIC DNA]</scope>
    <source>
        <strain evidence="1 2">MA2</strain>
    </source>
</reference>
<dbReference type="EMBL" id="JAFEJS010000005">
    <property type="protein sequence ID" value="MBT1172951.1"/>
    <property type="molecule type" value="Genomic_DNA"/>
</dbReference>
<dbReference type="RefSeq" id="WP_214358218.1">
    <property type="nucleotide sequence ID" value="NZ_JAFEJS010000005.1"/>
</dbReference>
<keyword evidence="2" id="KW-1185">Reference proteome</keyword>
<sequence length="211" mass="21791">MKRMDARTIAAAVAGAMAVAASVTMGVVGLVGPKLEKPAVSYASTKCVGRQSDARYDWPSYDSLDELEEASDAVVVATITGCTAPEDENAGYDTWINAKVLGAIPGGGMEAANRMEPPPTGEILLFNGYTSASSGAGRLDVGKTYVFFLGASGAADDGSGVTYHEMTPALSVFPVTAETKKNPYSSRNTEGSFSLTGQMAVRLGITGKVTS</sequence>
<evidence type="ECO:0000313" key="2">
    <source>
        <dbReference type="Proteomes" id="UP000773064"/>
    </source>
</evidence>